<dbReference type="SUPFAM" id="SSF51126">
    <property type="entry name" value="Pectin lyase-like"/>
    <property type="match status" value="2"/>
</dbReference>
<dbReference type="InterPro" id="IPR012334">
    <property type="entry name" value="Pectin_lyas_fold"/>
</dbReference>
<dbReference type="EMBL" id="LXQE01000191">
    <property type="protein sequence ID" value="RCJ30247.1"/>
    <property type="molecule type" value="Genomic_DNA"/>
</dbReference>
<evidence type="ECO:0000313" key="3">
    <source>
        <dbReference type="EMBL" id="RCJ30247.1"/>
    </source>
</evidence>
<dbReference type="AlphaFoldDB" id="A0A367R1B1"/>
<evidence type="ECO:0000256" key="1">
    <source>
        <dbReference type="SAM" id="SignalP"/>
    </source>
</evidence>
<dbReference type="Proteomes" id="UP000252085">
    <property type="component" value="Unassembled WGS sequence"/>
</dbReference>
<gene>
    <name evidence="3" type="ORF">A6769_34250</name>
</gene>
<dbReference type="SMART" id="SM00912">
    <property type="entry name" value="Haemagg_act"/>
    <property type="match status" value="1"/>
</dbReference>
<organism evidence="3 4">
    <name type="scientific">Nostoc punctiforme NIES-2108</name>
    <dbReference type="NCBI Taxonomy" id="1356359"/>
    <lineage>
        <taxon>Bacteria</taxon>
        <taxon>Bacillati</taxon>
        <taxon>Cyanobacteriota</taxon>
        <taxon>Cyanophyceae</taxon>
        <taxon>Nostocales</taxon>
        <taxon>Nostocaceae</taxon>
        <taxon>Nostoc</taxon>
    </lineage>
</organism>
<keyword evidence="1" id="KW-0732">Signal</keyword>
<dbReference type="Pfam" id="PF05860">
    <property type="entry name" value="TPS"/>
    <property type="match status" value="1"/>
</dbReference>
<evidence type="ECO:0000313" key="4">
    <source>
        <dbReference type="Proteomes" id="UP000252085"/>
    </source>
</evidence>
<feature type="signal peptide" evidence="1">
    <location>
        <begin position="1"/>
        <end position="28"/>
    </location>
</feature>
<comment type="caution">
    <text evidence="3">The sequence shown here is derived from an EMBL/GenBank/DDBJ whole genome shotgun (WGS) entry which is preliminary data.</text>
</comment>
<sequence length="798" mass="82503">MKNLRLWVQTILIITSSVIGLCTKAALAQITADTTLPNNSQVNPIDQNNVITIEGGSLSSNKNNLFHSFKDFSVLPRTTARFNNIESVQNIIVRITGNNISDIEGTIKSQYAANLFLINPNGIIFGSNASLQIGGSFIASTANSLNFADGTKFSATDSTTPLLTVSVPIGLQFGATAAPIRNQSQASNPDGMTNISGNRVGLEVKPGKTLALIGGDIILEGGNLTAASGRIELGSVAANNFVSLNLTNQDWIVGYEKVDKFQNIQFIERTINGADIGSEVDASGEGGGSIQIQGKTVELAGDGVLLSTQTTGGRNGKDLTINSKDLIVRDGAQISTATAGVGNGGNLFVNASESVEVIGSSPFPNSNNVIPSGLFTSTAASGNAGDLVITTKILRIEDGAQVSTVSNGIGTLVGEGEFQIIPATGRGGDLTINASEAVEITGFSKYKADTVSSLVALTNGSGDAGNVTIITGELTVSDHAVIGVNSQFSNFSYVGGLPKLGRAGQLNVNAQSIFLNDKAQLTSENQSGQGGNITLQVQNLLLMRHQSQITTNAGTAQAGGDGGSITINAPSGFLVTVPSENNDITANAFSGSGGKVTINAKSIFGFVPRTRADLVRLLNTSDPEQLNPSNLPTSDITAFSQQSPSLNGTVQINSPDADPSKGLAELPVNVVDASQQIVADCNSGGKTGRSSFIATGRGGVVADPTQPLIADDAVVVDWITLSPETKNRADGIQTRAVIHKQRNTEEKLQEVNSVNQPTQIVEAQGWVIDANGNVVLVAQAPNAKPNSPALATASCAAH</sequence>
<evidence type="ECO:0000259" key="2">
    <source>
        <dbReference type="SMART" id="SM00912"/>
    </source>
</evidence>
<feature type="domain" description="Filamentous haemagglutinin FhaB/tRNA nuclease CdiA-like TPS" evidence="2">
    <location>
        <begin position="33"/>
        <end position="148"/>
    </location>
</feature>
<name>A0A367R1B1_NOSPU</name>
<dbReference type="InterPro" id="IPR008638">
    <property type="entry name" value="FhaB/CdiA-like_TPS"/>
</dbReference>
<reference evidence="3 4" key="1">
    <citation type="submission" date="2016-04" db="EMBL/GenBank/DDBJ databases">
        <authorList>
            <person name="Evans L.H."/>
            <person name="Alamgir A."/>
            <person name="Owens N."/>
            <person name="Weber N.D."/>
            <person name="Virtaneva K."/>
            <person name="Barbian K."/>
            <person name="Babar A."/>
            <person name="Rosenke K."/>
        </authorList>
    </citation>
    <scope>NUCLEOTIDE SEQUENCE [LARGE SCALE GENOMIC DNA]</scope>
    <source>
        <strain evidence="3">NIES-2108</strain>
    </source>
</reference>
<accession>A0A367R1B1</accession>
<proteinExistence type="predicted"/>
<feature type="chain" id="PRO_5016925347" evidence="1">
    <location>
        <begin position="29"/>
        <end position="798"/>
    </location>
</feature>
<protein>
    <submittedName>
        <fullName evidence="3">Filamentous hemagglutinin</fullName>
    </submittedName>
</protein>
<dbReference type="InterPro" id="IPR011050">
    <property type="entry name" value="Pectin_lyase_fold/virulence"/>
</dbReference>
<dbReference type="NCBIfam" id="TIGR01901">
    <property type="entry name" value="adhes_NPXG"/>
    <property type="match status" value="1"/>
</dbReference>
<dbReference type="Gene3D" id="2.160.20.10">
    <property type="entry name" value="Single-stranded right-handed beta-helix, Pectin lyase-like"/>
    <property type="match status" value="2"/>
</dbReference>